<feature type="region of interest" description="Disordered" evidence="1">
    <location>
        <begin position="304"/>
        <end position="327"/>
    </location>
</feature>
<accession>A0ABR4INN2</accession>
<dbReference type="Proteomes" id="UP001610446">
    <property type="component" value="Unassembled WGS sequence"/>
</dbReference>
<sequence length="637" mass="72026">MATQRVNYYHDGQPQFAPTYARQTLDYELASDQDLASSRPISLADLYTITNSSRNKASKKLRGLFTAKAGYMEYDAGDILDRFDPREPYSRHPSTQQYKLSNETGHLTPPPRFVSQEYPWQRHGTRTEVGQEQSWHPQLNDYQAQRNPLSLASYGNPSQSRNHSGMSESPFLRRTDQTLLDNEDWSVEAAPQTTQFDTTYSQKTQQFKGYIPTSSLQLYRDSFDRRQDKPPYEPLRLKHRNNRTDLPSITSGLQYGHHPESGFEQYTGNTTIRSEPTTVSACRSRFPNIFESLESMKETLSAAKPLEDFEPPKVPATHSRLSSETGISQRTIKEEIYAILGNLSIGPNTGSQLTSSPQDSASTEMASVSSDELQGPDDRQSPIPSEVKENSSLESGPVGDDVIVPKEEVSAAEATEEDEELPIPLSEADQQRLIEYYENDFPRMAKQLPVSSCAHESSHGTIKPPPGLSRRLSAGRTVPFETSSWLPEINKQTHADDNREEKCLIPLAAQARLLEVDEWFSTDNRGEGALRRHIANIADNYVESRERLNKQVFSERDNTTTKQLITTFGGVLANLLTYDPQEPKDPGRYFAKFSPVESRYYEPPMGGQRSYFDRRSTFDYQARRMGEASLDDESGLH</sequence>
<feature type="compositionally biased region" description="Polar residues" evidence="1">
    <location>
        <begin position="149"/>
        <end position="167"/>
    </location>
</feature>
<comment type="caution">
    <text evidence="2">The sequence shown here is derived from an EMBL/GenBank/DDBJ whole genome shotgun (WGS) entry which is preliminary data.</text>
</comment>
<reference evidence="2 3" key="1">
    <citation type="submission" date="2024-07" db="EMBL/GenBank/DDBJ databases">
        <title>Section-level genome sequencing and comparative genomics of Aspergillus sections Usti and Cavernicolus.</title>
        <authorList>
            <consortium name="Lawrence Berkeley National Laboratory"/>
            <person name="Nybo J.L."/>
            <person name="Vesth T.C."/>
            <person name="Theobald S."/>
            <person name="Frisvad J.C."/>
            <person name="Larsen T.O."/>
            <person name="Kjaerboelling I."/>
            <person name="Rothschild-Mancinelli K."/>
            <person name="Lyhne E.K."/>
            <person name="Kogle M.E."/>
            <person name="Barry K."/>
            <person name="Clum A."/>
            <person name="Na H."/>
            <person name="Ledsgaard L."/>
            <person name="Lin J."/>
            <person name="Lipzen A."/>
            <person name="Kuo A."/>
            <person name="Riley R."/>
            <person name="Mondo S."/>
            <person name="Labutti K."/>
            <person name="Haridas S."/>
            <person name="Pangalinan J."/>
            <person name="Salamov A.A."/>
            <person name="Simmons B.A."/>
            <person name="Magnuson J.K."/>
            <person name="Chen J."/>
            <person name="Drula E."/>
            <person name="Henrissat B."/>
            <person name="Wiebenga A."/>
            <person name="Lubbers R.J."/>
            <person name="Gomes A.C."/>
            <person name="Makela M.R."/>
            <person name="Stajich J."/>
            <person name="Grigoriev I.V."/>
            <person name="Mortensen U.H."/>
            <person name="De Vries R.P."/>
            <person name="Baker S.E."/>
            <person name="Andersen M.R."/>
        </authorList>
    </citation>
    <scope>NUCLEOTIDE SEQUENCE [LARGE SCALE GENOMIC DNA]</scope>
    <source>
        <strain evidence="2 3">CBS 123904</strain>
    </source>
</reference>
<keyword evidence="3" id="KW-1185">Reference proteome</keyword>
<evidence type="ECO:0000313" key="2">
    <source>
        <dbReference type="EMBL" id="KAL2829386.1"/>
    </source>
</evidence>
<evidence type="ECO:0000313" key="3">
    <source>
        <dbReference type="Proteomes" id="UP001610446"/>
    </source>
</evidence>
<name>A0ABR4INN2_9EURO</name>
<proteinExistence type="predicted"/>
<feature type="region of interest" description="Disordered" evidence="1">
    <location>
        <begin position="346"/>
        <end position="404"/>
    </location>
</feature>
<feature type="compositionally biased region" description="Polar residues" evidence="1">
    <location>
        <begin position="346"/>
        <end position="372"/>
    </location>
</feature>
<evidence type="ECO:0000256" key="1">
    <source>
        <dbReference type="SAM" id="MobiDB-lite"/>
    </source>
</evidence>
<organism evidence="2 3">
    <name type="scientific">Aspergillus pseudoustus</name>
    <dbReference type="NCBI Taxonomy" id="1810923"/>
    <lineage>
        <taxon>Eukaryota</taxon>
        <taxon>Fungi</taxon>
        <taxon>Dikarya</taxon>
        <taxon>Ascomycota</taxon>
        <taxon>Pezizomycotina</taxon>
        <taxon>Eurotiomycetes</taxon>
        <taxon>Eurotiomycetidae</taxon>
        <taxon>Eurotiales</taxon>
        <taxon>Aspergillaceae</taxon>
        <taxon>Aspergillus</taxon>
        <taxon>Aspergillus subgen. Nidulantes</taxon>
    </lineage>
</organism>
<protein>
    <submittedName>
        <fullName evidence="2">Uncharacterized protein</fullName>
    </submittedName>
</protein>
<feature type="region of interest" description="Disordered" evidence="1">
    <location>
        <begin position="84"/>
        <end position="115"/>
    </location>
</feature>
<feature type="compositionally biased region" description="Polar residues" evidence="1">
    <location>
        <begin position="92"/>
        <end position="105"/>
    </location>
</feature>
<feature type="region of interest" description="Disordered" evidence="1">
    <location>
        <begin position="225"/>
        <end position="247"/>
    </location>
</feature>
<gene>
    <name evidence="2" type="ORF">BJY01DRAFT_124663</name>
</gene>
<dbReference type="EMBL" id="JBFXLU010000332">
    <property type="protein sequence ID" value="KAL2829386.1"/>
    <property type="molecule type" value="Genomic_DNA"/>
</dbReference>
<feature type="region of interest" description="Disordered" evidence="1">
    <location>
        <begin position="149"/>
        <end position="169"/>
    </location>
</feature>
<feature type="compositionally biased region" description="Basic and acidic residues" evidence="1">
    <location>
        <begin position="376"/>
        <end position="391"/>
    </location>
</feature>